<feature type="region of interest" description="Disordered" evidence="3">
    <location>
        <begin position="1205"/>
        <end position="1247"/>
    </location>
</feature>
<evidence type="ECO:0000313" key="6">
    <source>
        <dbReference type="Proteomes" id="UP000030753"/>
    </source>
</evidence>
<evidence type="ECO:0000259" key="4">
    <source>
        <dbReference type="PROSITE" id="PS51253"/>
    </source>
</evidence>
<feature type="domain" description="HTH CENPB-type" evidence="4">
    <location>
        <begin position="584"/>
        <end position="655"/>
    </location>
</feature>
<evidence type="ECO:0000256" key="1">
    <source>
        <dbReference type="ARBA" id="ARBA00022737"/>
    </source>
</evidence>
<dbReference type="Pfam" id="PF24883">
    <property type="entry name" value="NPHP3_N"/>
    <property type="match status" value="1"/>
</dbReference>
<sequence>MLLCGIIDELEKDSDNRLSYFFCQATEARLSNATAVLRGLIYLLVDQQPSLISHVRKKHDHAGKQLFEDRNAWEALSKILAAMLNDPSLNGAILIIDALDECKTNRYQLLDFITKPSRVKWIVSSRDWPDIEEKLDNLEQKVRLQLELNKDSISKAVDTYIGYKVDRLARHKKYDKETRDAVETYLTSNADGTFLWVALVCQELADPKVRKRHTLNTLKSFPPGLDSLYDRMIGHIGDSKDAGLCREVLATASAVYRPITLGELKVLVESLEDLDRDDLEEIIRSCGSFLTLREGVIYFVHQSAKDFLLNKASDQILPSGAAHQHHAIFSRSLEALSETLKRDVYELGTLGFPIDQVSPPDPDPLASIRYSCVFWVDHLDDSERQAKISDKDLEDAEIVHDFLQKKYLYWIESLSLLRSMSEGVREVQKLEALVKTKEARQLTELLRDARRFILSHKRAIEIAPLQVYASALVFSPTHSLIRELFEKEEPNWITLKPSVESDWNACLQTLEGHGDWVSSTLEINLAVVSSRLRLQSGRSRDAARPLTLRQAEDRFRGSKRATIARIVKKLEAANTLRVEDLPDQQGGRPRLLTEEEEEAIVAFVIWMQRSGLPASKYEVEDAANTLRRRRDPDAKPVSRMWYRRFCDDHPELDKSILKAKEAVRVEYEEAGIEETKQWFQRLSEVITNYEIGASECWNADQAGVRVGILRERVECLIVRTQKKSSTEVFSPADRESCTVIGTGNAAGDTTPPWLIFKSFPTLEWAQIEGDSQMRFAQSDTAFSNAEITLQWAKHFNRYSWEKSATVQRRGLDFEQYFGCNEHLQQPGNAFREYDLPPNHETIEEEGPVWRLLVIDGFTGHGSFAFREYCMKFHILVAFLLPHSTHILQPMDIGVFQYLKNAHQRKLREALRKGKLTFNRRDFAGAFQEIFNEGFTAAHIISGFEKSGIFPPTDRPAVEYLLKKKLKTKKTIDPAFFSLLPSESRFSTASATAQHIRDRYHDILSSPTRQGLKHVQNIVHEAILLEDHIKRHVEDRRSRIEKRYHERKRGKRACGAPDYINTISLQELREQQDEYITESQKKSIRSEIRQQRSQLIRELEALKQEWRDNKEVIVEGIAKKLQFKKWLEVTGKKNDYLSMDTQRSAMTEALNEVTDGFMIDTQHPPDLRESIRNAAFAAKPLEAVDFSLLPHSDDSVAFHFTRPEETPCPSDFSSNREVVMPSSPPCLPDYESLPQSSLPSAPSTPCPSQHQIQYRKSIRDLIQRERQVTEATVTREEEQNASHFSREIVPQVGLNWLPPQSYPSISYSQ</sequence>
<dbReference type="EMBL" id="JH717854">
    <property type="protein sequence ID" value="EWY79852.1"/>
    <property type="molecule type" value="Genomic_DNA"/>
</dbReference>
<keyword evidence="2" id="KW-0238">DNA-binding</keyword>
<name>W9HC96_FUSOX</name>
<dbReference type="InterPro" id="IPR006600">
    <property type="entry name" value="HTH_CenpB_DNA-bd_dom"/>
</dbReference>
<dbReference type="PANTHER" id="PTHR10039:SF14">
    <property type="entry name" value="NACHT DOMAIN-CONTAINING PROTEIN"/>
    <property type="match status" value="1"/>
</dbReference>
<evidence type="ECO:0000256" key="3">
    <source>
        <dbReference type="SAM" id="MobiDB-lite"/>
    </source>
</evidence>
<dbReference type="HOGENOM" id="CLU_260923_0_0_1"/>
<protein>
    <recommendedName>
        <fullName evidence="4">HTH CENPB-type domain-containing protein</fullName>
    </recommendedName>
</protein>
<dbReference type="Proteomes" id="UP000030753">
    <property type="component" value="Unassembled WGS sequence"/>
</dbReference>
<dbReference type="PANTHER" id="PTHR10039">
    <property type="entry name" value="AMELOGENIN"/>
    <property type="match status" value="1"/>
</dbReference>
<evidence type="ECO:0000313" key="5">
    <source>
        <dbReference type="EMBL" id="EWY79852.1"/>
    </source>
</evidence>
<dbReference type="PROSITE" id="PS51253">
    <property type="entry name" value="HTH_CENPB"/>
    <property type="match status" value="1"/>
</dbReference>
<gene>
    <name evidence="5" type="ORF">FOYG_17029</name>
</gene>
<keyword evidence="1" id="KW-0677">Repeat</keyword>
<feature type="compositionally biased region" description="Low complexity" evidence="3">
    <location>
        <begin position="1231"/>
        <end position="1242"/>
    </location>
</feature>
<dbReference type="Pfam" id="PF03184">
    <property type="entry name" value="DDE_1"/>
    <property type="match status" value="1"/>
</dbReference>
<reference evidence="5 6" key="1">
    <citation type="submission" date="2011-06" db="EMBL/GenBank/DDBJ databases">
        <title>The Genome Sequence of Fusarium oxysporum FOSC 3-a.</title>
        <authorList>
            <consortium name="The Broad Institute Genome Sequencing Platform"/>
            <person name="Ma L.-J."/>
            <person name="Gale L.R."/>
            <person name="Schwartz D.C."/>
            <person name="Zhou S."/>
            <person name="Corby-Kistler H."/>
            <person name="Young S.K."/>
            <person name="Zeng Q."/>
            <person name="Gargeya S."/>
            <person name="Fitzgerald M."/>
            <person name="Haas B."/>
            <person name="Abouelleil A."/>
            <person name="Alvarado L."/>
            <person name="Arachchi H.M."/>
            <person name="Berlin A."/>
            <person name="Brown A."/>
            <person name="Chapman S.B."/>
            <person name="Chen Z."/>
            <person name="Dunbar C."/>
            <person name="Freedman E."/>
            <person name="Gearin G."/>
            <person name="Gellesch M."/>
            <person name="Goldberg J."/>
            <person name="Griggs A."/>
            <person name="Gujja S."/>
            <person name="Heiman D."/>
            <person name="Howarth C."/>
            <person name="Larson L."/>
            <person name="Lui A."/>
            <person name="MacDonald P.J.P."/>
            <person name="Mehta T."/>
            <person name="Montmayeur A."/>
            <person name="Murphy C."/>
            <person name="Neiman D."/>
            <person name="Pearson M."/>
            <person name="Priest M."/>
            <person name="Roberts A."/>
            <person name="Saif S."/>
            <person name="Shea T."/>
            <person name="Shenoy N."/>
            <person name="Sisk P."/>
            <person name="Stolte C."/>
            <person name="Sykes S."/>
            <person name="Wortman J."/>
            <person name="Nusbaum C."/>
            <person name="Birren B."/>
        </authorList>
    </citation>
    <scope>NUCLEOTIDE SEQUENCE [LARGE SCALE GENOMIC DNA]</scope>
    <source>
        <strain evidence="6">FOSC 3-a</strain>
    </source>
</reference>
<dbReference type="OrthoDB" id="4733042at2759"/>
<evidence type="ECO:0000256" key="2">
    <source>
        <dbReference type="ARBA" id="ARBA00023125"/>
    </source>
</evidence>
<dbReference type="GO" id="GO:0003677">
    <property type="term" value="F:DNA binding"/>
    <property type="evidence" value="ECO:0007669"/>
    <property type="project" value="UniProtKB-KW"/>
</dbReference>
<dbReference type="InterPro" id="IPR004875">
    <property type="entry name" value="DDE_SF_endonuclease_dom"/>
</dbReference>
<organism evidence="5 6">
    <name type="scientific">Fusarium oxysporum NRRL 32931</name>
    <dbReference type="NCBI Taxonomy" id="660029"/>
    <lineage>
        <taxon>Eukaryota</taxon>
        <taxon>Fungi</taxon>
        <taxon>Dikarya</taxon>
        <taxon>Ascomycota</taxon>
        <taxon>Pezizomycotina</taxon>
        <taxon>Sordariomycetes</taxon>
        <taxon>Hypocreomycetidae</taxon>
        <taxon>Hypocreales</taxon>
        <taxon>Nectriaceae</taxon>
        <taxon>Fusarium</taxon>
        <taxon>Fusarium oxysporum species complex</taxon>
    </lineage>
</organism>
<proteinExistence type="predicted"/>
<accession>W9HC96</accession>
<dbReference type="InterPro" id="IPR056884">
    <property type="entry name" value="NPHP3-like_N"/>
</dbReference>